<evidence type="ECO:0000313" key="2">
    <source>
        <dbReference type="Proteomes" id="UP000285860"/>
    </source>
</evidence>
<dbReference type="EMBL" id="MRCY01000008">
    <property type="protein sequence ID" value="RKL20590.1"/>
    <property type="molecule type" value="Genomic_DNA"/>
</dbReference>
<name>A0A420RU96_FUSOX</name>
<sequence>MVPRGELGFEAGDVGDGYMAETIGAKGCPVGLTKHEKIASPESFASQLRIGTLNPALRAEVLGLSVGK</sequence>
<protein>
    <submittedName>
        <fullName evidence="1">Uncharacterized protein</fullName>
    </submittedName>
</protein>
<comment type="caution">
    <text evidence="1">The sequence shown here is derived from an EMBL/GenBank/DDBJ whole genome shotgun (WGS) entry which is preliminary data.</text>
</comment>
<proteinExistence type="predicted"/>
<dbReference type="Proteomes" id="UP000285860">
    <property type="component" value="Unassembled WGS sequence"/>
</dbReference>
<accession>A0A420RU96</accession>
<organism evidence="1 2">
    <name type="scientific">Fusarium oxysporum</name>
    <name type="common">Fusarium vascular wilt</name>
    <dbReference type="NCBI Taxonomy" id="5507"/>
    <lineage>
        <taxon>Eukaryota</taxon>
        <taxon>Fungi</taxon>
        <taxon>Dikarya</taxon>
        <taxon>Ascomycota</taxon>
        <taxon>Pezizomycotina</taxon>
        <taxon>Sordariomycetes</taxon>
        <taxon>Hypocreomycetidae</taxon>
        <taxon>Hypocreales</taxon>
        <taxon>Nectriaceae</taxon>
        <taxon>Fusarium</taxon>
        <taxon>Fusarium oxysporum species complex</taxon>
    </lineage>
</organism>
<evidence type="ECO:0000313" key="1">
    <source>
        <dbReference type="EMBL" id="RKL20590.1"/>
    </source>
</evidence>
<dbReference type="AlphaFoldDB" id="A0A420RU96"/>
<gene>
    <name evidence="1" type="ORF">BFJ68_g2594</name>
</gene>
<reference evidence="1 2" key="1">
    <citation type="journal article" date="2018" name="Sci. Rep.">
        <title>Characterisation of pathogen-specific regions and novel effector candidates in Fusarium oxysporum f. sp. cepae.</title>
        <authorList>
            <person name="Armitage A.D."/>
            <person name="Taylor A."/>
            <person name="Sobczyk M.K."/>
            <person name="Baxter L."/>
            <person name="Greenfield B.P."/>
            <person name="Bates H.J."/>
            <person name="Wilson F."/>
            <person name="Jackson A.C."/>
            <person name="Ott S."/>
            <person name="Harrison R.J."/>
            <person name="Clarkson J.P."/>
        </authorList>
    </citation>
    <scope>NUCLEOTIDE SEQUENCE [LARGE SCALE GENOMIC DNA]</scope>
    <source>
        <strain evidence="1 2">Fo_A28</strain>
    </source>
</reference>